<reference evidence="1" key="1">
    <citation type="submission" date="2020-09" db="EMBL/GenBank/DDBJ databases">
        <title>Genome-Enabled Discovery of Anthraquinone Biosynthesis in Senna tora.</title>
        <authorList>
            <person name="Kang S.-H."/>
            <person name="Pandey R.P."/>
            <person name="Lee C.-M."/>
            <person name="Sim J.-S."/>
            <person name="Jeong J.-T."/>
            <person name="Choi B.-S."/>
            <person name="Jung M."/>
            <person name="Ginzburg D."/>
            <person name="Zhao K."/>
            <person name="Won S.Y."/>
            <person name="Oh T.-J."/>
            <person name="Yu Y."/>
            <person name="Kim N.-H."/>
            <person name="Lee O.R."/>
            <person name="Lee T.-H."/>
            <person name="Bashyal P."/>
            <person name="Kim T.-S."/>
            <person name="Lee W.-H."/>
            <person name="Kawkins C."/>
            <person name="Kim C.-K."/>
            <person name="Kim J.S."/>
            <person name="Ahn B.O."/>
            <person name="Rhee S.Y."/>
            <person name="Sohng J.K."/>
        </authorList>
    </citation>
    <scope>NUCLEOTIDE SEQUENCE</scope>
    <source>
        <tissue evidence="1">Leaf</tissue>
    </source>
</reference>
<dbReference type="EMBL" id="JAAIUW010000006">
    <property type="protein sequence ID" value="KAF7825796.1"/>
    <property type="molecule type" value="Genomic_DNA"/>
</dbReference>
<evidence type="ECO:0000313" key="2">
    <source>
        <dbReference type="Proteomes" id="UP000634136"/>
    </source>
</evidence>
<gene>
    <name evidence="1" type="ORF">G2W53_016960</name>
</gene>
<proteinExistence type="predicted"/>
<keyword evidence="2" id="KW-1185">Reference proteome</keyword>
<accession>A0A834TRW8</accession>
<name>A0A834TRW8_9FABA</name>
<comment type="caution">
    <text evidence="1">The sequence shown here is derived from an EMBL/GenBank/DDBJ whole genome shotgun (WGS) entry which is preliminary data.</text>
</comment>
<dbReference type="AlphaFoldDB" id="A0A834TRW8"/>
<evidence type="ECO:0000313" key="1">
    <source>
        <dbReference type="EMBL" id="KAF7825796.1"/>
    </source>
</evidence>
<organism evidence="1 2">
    <name type="scientific">Senna tora</name>
    <dbReference type="NCBI Taxonomy" id="362788"/>
    <lineage>
        <taxon>Eukaryota</taxon>
        <taxon>Viridiplantae</taxon>
        <taxon>Streptophyta</taxon>
        <taxon>Embryophyta</taxon>
        <taxon>Tracheophyta</taxon>
        <taxon>Spermatophyta</taxon>
        <taxon>Magnoliopsida</taxon>
        <taxon>eudicotyledons</taxon>
        <taxon>Gunneridae</taxon>
        <taxon>Pentapetalae</taxon>
        <taxon>rosids</taxon>
        <taxon>fabids</taxon>
        <taxon>Fabales</taxon>
        <taxon>Fabaceae</taxon>
        <taxon>Caesalpinioideae</taxon>
        <taxon>Cassia clade</taxon>
        <taxon>Senna</taxon>
    </lineage>
</organism>
<dbReference type="Proteomes" id="UP000634136">
    <property type="component" value="Unassembled WGS sequence"/>
</dbReference>
<protein>
    <submittedName>
        <fullName evidence="1">Uncharacterized protein</fullName>
    </submittedName>
</protein>
<sequence>MGMETMRIHFVKPIVFSPLSFLKSHIALQEGPPRYLMYDGLSRFGGGHSRVM</sequence>